<evidence type="ECO:0000256" key="5">
    <source>
        <dbReference type="ARBA" id="ARBA00023136"/>
    </source>
</evidence>
<protein>
    <submittedName>
        <fullName evidence="10">ABC transporter permease</fullName>
    </submittedName>
</protein>
<proteinExistence type="inferred from homology"/>
<keyword evidence="5 7" id="KW-0472">Membrane</keyword>
<dbReference type="Pfam" id="PF02687">
    <property type="entry name" value="FtsX"/>
    <property type="match status" value="2"/>
</dbReference>
<evidence type="ECO:0000259" key="8">
    <source>
        <dbReference type="Pfam" id="PF02687"/>
    </source>
</evidence>
<feature type="transmembrane region" description="Helical" evidence="7">
    <location>
        <begin position="280"/>
        <end position="303"/>
    </location>
</feature>
<sequence length="806" mass="86427">MVETLWQDLRYGTRILVRSPGFTAAILLTLALGIGANTAIFSVIHGVLLRPLPYAEGERLIHLEQPVARVELENAGFSPPELEDYRQRLTRIQGLVEYHSMPFNIVGHGEPRRVQTAVVSSGFFDTLGVRPLLGRTFLPEEEKPGAAPVLILSHAYWQGAYGADPAIVGKTFTMNGRTHTVIGVLPPVPQYPAENDVYMPVSACPFRSAEDWTHTRTSRGLTVLGRLAPGVSMEEARAELAMVASSLHQAHPNDYPSTEGFSATASRIQDRLVARARPTLMLLFATALFLLLVVCANVANLTLARLARREHELAVRAAVGAGRGRLVRQLLTEHLLLSLLGGLLGLVVAVAGMELLVSFVARYTSRAVEVSVGVPMLLINLGLSLGTGLVLSLLPALPSRTVFGSGRIQGTSRVSPRLRGFFIVAQVALSCVLLVGAGLMLRSMARLHRVDPGFDPENVLTARVDLGWDRYREDDKVRAFAEQLVPRLEGLPGVSAVGLANDLPLGGKSPWTSTLKVEGQEVLPGQVRPKTDLRSATVGYFRALGVPLVKGRLFEAGDGPGTAPVVVVNQAFVRAYLAREEPVGRRISFDDGKNWATVVGVVGDVRERGLGEEPPREVYLPFALQPLRDVRMLVRTEGVPMALAPRLRELVHELDSEQPVTDVRPLSSLRQESLAAPRLVTLLLGFVAVLALVLTCTGLSGVVAFSVSQRVRELGIRLALGAEPSSVLGLVLRQGMVLVLAGLVMGTVGAFGLSSLMKGLLFGVEPADPVTLIGVVLLLGGTGAVACLIPALRAARVDPAIALRST</sequence>
<keyword evidence="2" id="KW-1003">Cell membrane</keyword>
<dbReference type="InterPro" id="IPR003838">
    <property type="entry name" value="ABC3_permease_C"/>
</dbReference>
<evidence type="ECO:0000259" key="9">
    <source>
        <dbReference type="Pfam" id="PF12704"/>
    </source>
</evidence>
<feature type="transmembrane region" description="Helical" evidence="7">
    <location>
        <begin position="21"/>
        <end position="44"/>
    </location>
</feature>
<evidence type="ECO:0000256" key="6">
    <source>
        <dbReference type="ARBA" id="ARBA00038076"/>
    </source>
</evidence>
<dbReference type="InterPro" id="IPR050250">
    <property type="entry name" value="Macrolide_Exporter_MacB"/>
</dbReference>
<evidence type="ECO:0000256" key="2">
    <source>
        <dbReference type="ARBA" id="ARBA00022475"/>
    </source>
</evidence>
<feature type="transmembrane region" description="Helical" evidence="7">
    <location>
        <begin position="727"/>
        <end position="751"/>
    </location>
</feature>
<evidence type="ECO:0000256" key="1">
    <source>
        <dbReference type="ARBA" id="ARBA00004651"/>
    </source>
</evidence>
<feature type="transmembrane region" description="Helical" evidence="7">
    <location>
        <begin position="377"/>
        <end position="397"/>
    </location>
</feature>
<feature type="transmembrane region" description="Helical" evidence="7">
    <location>
        <begin position="679"/>
        <end position="707"/>
    </location>
</feature>
<feature type="transmembrane region" description="Helical" evidence="7">
    <location>
        <begin position="335"/>
        <end position="357"/>
    </location>
</feature>
<gene>
    <name evidence="10" type="ORF">JY572_15875</name>
</gene>
<keyword evidence="4 7" id="KW-1133">Transmembrane helix</keyword>
<dbReference type="InterPro" id="IPR017800">
    <property type="entry name" value="ADOP"/>
</dbReference>
<feature type="transmembrane region" description="Helical" evidence="7">
    <location>
        <begin position="771"/>
        <end position="792"/>
    </location>
</feature>
<comment type="similarity">
    <text evidence="6">Belongs to the ABC-4 integral membrane protein family.</text>
</comment>
<dbReference type="Proteomes" id="UP000663090">
    <property type="component" value="Chromosome"/>
</dbReference>
<evidence type="ECO:0000256" key="7">
    <source>
        <dbReference type="SAM" id="Phobius"/>
    </source>
</evidence>
<dbReference type="PANTHER" id="PTHR30572:SF4">
    <property type="entry name" value="ABC TRANSPORTER PERMEASE YTRF"/>
    <property type="match status" value="1"/>
</dbReference>
<keyword evidence="11" id="KW-1185">Reference proteome</keyword>
<feature type="domain" description="ABC3 transporter permease C-terminal" evidence="8">
    <location>
        <begin position="686"/>
        <end position="799"/>
    </location>
</feature>
<dbReference type="EMBL" id="CP071091">
    <property type="protein sequence ID" value="QSQ17434.1"/>
    <property type="molecule type" value="Genomic_DNA"/>
</dbReference>
<feature type="domain" description="MacB-like periplasmic core" evidence="9">
    <location>
        <begin position="480"/>
        <end position="625"/>
    </location>
</feature>
<feature type="domain" description="MacB-like periplasmic core" evidence="9">
    <location>
        <begin position="23"/>
        <end position="241"/>
    </location>
</feature>
<dbReference type="Pfam" id="PF12704">
    <property type="entry name" value="MacB_PCD"/>
    <property type="match status" value="2"/>
</dbReference>
<feature type="domain" description="ABC3 transporter permease C-terminal" evidence="8">
    <location>
        <begin position="286"/>
        <end position="398"/>
    </location>
</feature>
<evidence type="ECO:0000256" key="4">
    <source>
        <dbReference type="ARBA" id="ARBA00022989"/>
    </source>
</evidence>
<comment type="subcellular location">
    <subcellularLocation>
        <location evidence="1">Cell membrane</location>
        <topology evidence="1">Multi-pass membrane protein</topology>
    </subcellularLocation>
</comment>
<feature type="transmembrane region" description="Helical" evidence="7">
    <location>
        <begin position="418"/>
        <end position="441"/>
    </location>
</feature>
<accession>A0ABX7NIX4</accession>
<evidence type="ECO:0000313" key="11">
    <source>
        <dbReference type="Proteomes" id="UP000663090"/>
    </source>
</evidence>
<dbReference type="PANTHER" id="PTHR30572">
    <property type="entry name" value="MEMBRANE COMPONENT OF TRANSPORTER-RELATED"/>
    <property type="match status" value="1"/>
</dbReference>
<evidence type="ECO:0000256" key="3">
    <source>
        <dbReference type="ARBA" id="ARBA00022692"/>
    </source>
</evidence>
<organism evidence="10 11">
    <name type="scientific">Myxococcus landrumensis</name>
    <dbReference type="NCBI Taxonomy" id="2813577"/>
    <lineage>
        <taxon>Bacteria</taxon>
        <taxon>Pseudomonadati</taxon>
        <taxon>Myxococcota</taxon>
        <taxon>Myxococcia</taxon>
        <taxon>Myxococcales</taxon>
        <taxon>Cystobacterineae</taxon>
        <taxon>Myxococcaceae</taxon>
        <taxon>Myxococcus</taxon>
    </lineage>
</organism>
<evidence type="ECO:0000313" key="10">
    <source>
        <dbReference type="EMBL" id="QSQ17434.1"/>
    </source>
</evidence>
<dbReference type="InterPro" id="IPR025857">
    <property type="entry name" value="MacB_PCD"/>
</dbReference>
<dbReference type="NCBIfam" id="TIGR03434">
    <property type="entry name" value="ADOP"/>
    <property type="match status" value="1"/>
</dbReference>
<keyword evidence="3 7" id="KW-0812">Transmembrane</keyword>
<reference evidence="10 11" key="1">
    <citation type="submission" date="2021-02" db="EMBL/GenBank/DDBJ databases">
        <title>De Novo genome assembly of isolated myxobacteria.</title>
        <authorList>
            <person name="Stevens D.C."/>
        </authorList>
    </citation>
    <scope>NUCLEOTIDE SEQUENCE [LARGE SCALE GENOMIC DNA]</scope>
    <source>
        <strain evidence="10 11">SCHIC003</strain>
    </source>
</reference>
<name>A0ABX7NIX4_9BACT</name>
<dbReference type="RefSeq" id="WP_206719055.1">
    <property type="nucleotide sequence ID" value="NZ_CP071091.1"/>
</dbReference>